<dbReference type="CDD" id="cd00254">
    <property type="entry name" value="LT-like"/>
    <property type="match status" value="1"/>
</dbReference>
<reference evidence="4 7" key="2">
    <citation type="submission" date="2018-03" db="EMBL/GenBank/DDBJ databases">
        <title>Genomic Encyclopedia of Archaeal and Bacterial Type Strains, Phase II (KMG-II): from individual species to whole genera.</title>
        <authorList>
            <person name="Goeker M."/>
        </authorList>
    </citation>
    <scope>NUCLEOTIDE SEQUENCE [LARGE SCALE GENOMIC DNA]</scope>
    <source>
        <strain evidence="4 7">DSM 29956</strain>
    </source>
</reference>
<reference evidence="5 6" key="1">
    <citation type="submission" date="2017-03" db="EMBL/GenBank/DDBJ databases">
        <authorList>
            <person name="Afonso C.L."/>
            <person name="Miller P.J."/>
            <person name="Scott M.A."/>
            <person name="Spackman E."/>
            <person name="Goraichik I."/>
            <person name="Dimitrov K.M."/>
            <person name="Suarez D.L."/>
            <person name="Swayne D.E."/>
        </authorList>
    </citation>
    <scope>NUCLEOTIDE SEQUENCE [LARGE SCALE GENOMIC DNA]</scope>
    <source>
        <strain evidence="5 6">CECT 8367</strain>
    </source>
</reference>
<dbReference type="RefSeq" id="WP_085894654.1">
    <property type="nucleotide sequence ID" value="NZ_FWFY01000001.1"/>
</dbReference>
<evidence type="ECO:0000259" key="3">
    <source>
        <dbReference type="Pfam" id="PF01464"/>
    </source>
</evidence>
<dbReference type="InterPro" id="IPR000189">
    <property type="entry name" value="Transglyc_AS"/>
</dbReference>
<comment type="similarity">
    <text evidence="1">Belongs to the transglycosylase Slt family.</text>
</comment>
<protein>
    <submittedName>
        <fullName evidence="4 5">Soluble lytic murein transglycosylase</fullName>
        <ecNumber evidence="5">4.2.2.-</ecNumber>
    </submittedName>
</protein>
<evidence type="ECO:0000313" key="4">
    <source>
        <dbReference type="EMBL" id="PSK87071.1"/>
    </source>
</evidence>
<dbReference type="InterPro" id="IPR008258">
    <property type="entry name" value="Transglycosylase_SLT_dom_1"/>
</dbReference>
<evidence type="ECO:0000256" key="1">
    <source>
        <dbReference type="ARBA" id="ARBA00007734"/>
    </source>
</evidence>
<accession>A0A1X6YD46</accession>
<dbReference type="PANTHER" id="PTHR37423:SF2">
    <property type="entry name" value="MEMBRANE-BOUND LYTIC MUREIN TRANSGLYCOSYLASE C"/>
    <property type="match status" value="1"/>
</dbReference>
<dbReference type="Pfam" id="PF01464">
    <property type="entry name" value="SLT"/>
    <property type="match status" value="1"/>
</dbReference>
<dbReference type="InterPro" id="IPR023346">
    <property type="entry name" value="Lysozyme-like_dom_sf"/>
</dbReference>
<dbReference type="EMBL" id="FWFY01000001">
    <property type="protein sequence ID" value="SLN17133.1"/>
    <property type="molecule type" value="Genomic_DNA"/>
</dbReference>
<dbReference type="Proteomes" id="UP000240624">
    <property type="component" value="Unassembled WGS sequence"/>
</dbReference>
<dbReference type="GO" id="GO:0016020">
    <property type="term" value="C:membrane"/>
    <property type="evidence" value="ECO:0007669"/>
    <property type="project" value="InterPro"/>
</dbReference>
<dbReference type="GO" id="GO:0000270">
    <property type="term" value="P:peptidoglycan metabolic process"/>
    <property type="evidence" value="ECO:0007669"/>
    <property type="project" value="InterPro"/>
</dbReference>
<dbReference type="PROSITE" id="PS00922">
    <property type="entry name" value="TRANSGLYCOSYLASE"/>
    <property type="match status" value="1"/>
</dbReference>
<dbReference type="EC" id="4.2.2.-" evidence="5"/>
<evidence type="ECO:0000313" key="7">
    <source>
        <dbReference type="Proteomes" id="UP000240624"/>
    </source>
</evidence>
<name>A0A1X6YD46_9RHOB</name>
<sequence length="277" mass="28322">MRIGRRLPGIALAVALGFALAGEVAAERIGTDFTFRRIAVPQPGARRITVQISPAAPVAPAAPSAPAAAGSASGAGRKSGDATAAWFWSAVSPRLADGGPGRLEPALAALRDAPPGAAPGPRLQQLQEIAGRYGADIMRATIGTRVSPALVLAVISVESAGRADAISSAGAQGLMQLMPATAARFGVKDRAIAPENIRGGIAYLDWLMEHFGRDPILALAGYNAGEGSVRDNAGVPPYAETRAYVPKVLAAWTVARGLCLTPPVLMSDGCVFSVNSL</sequence>
<evidence type="ECO:0000313" key="5">
    <source>
        <dbReference type="EMBL" id="SLN17133.1"/>
    </source>
</evidence>
<dbReference type="AlphaFoldDB" id="A0A1X6YD46"/>
<comment type="similarity">
    <text evidence="2">Belongs to the virb1 family.</text>
</comment>
<dbReference type="SUPFAM" id="SSF53955">
    <property type="entry name" value="Lysozyme-like"/>
    <property type="match status" value="1"/>
</dbReference>
<gene>
    <name evidence="5" type="primary">slt_1</name>
    <name evidence="4" type="ORF">CLV79_103118</name>
    <name evidence="5" type="ORF">LOS8367_00282</name>
</gene>
<dbReference type="EMBL" id="PYGB01000003">
    <property type="protein sequence ID" value="PSK87071.1"/>
    <property type="molecule type" value="Genomic_DNA"/>
</dbReference>
<keyword evidence="7" id="KW-1185">Reference proteome</keyword>
<feature type="domain" description="Transglycosylase SLT" evidence="3">
    <location>
        <begin position="144"/>
        <end position="233"/>
    </location>
</feature>
<evidence type="ECO:0000256" key="2">
    <source>
        <dbReference type="ARBA" id="ARBA00009387"/>
    </source>
</evidence>
<evidence type="ECO:0000313" key="6">
    <source>
        <dbReference type="Proteomes" id="UP000193495"/>
    </source>
</evidence>
<dbReference type="GO" id="GO:0008933">
    <property type="term" value="F:peptidoglycan lytic transglycosylase activity"/>
    <property type="evidence" value="ECO:0007669"/>
    <property type="project" value="InterPro"/>
</dbReference>
<dbReference type="OrthoDB" id="9815002at2"/>
<dbReference type="Gene3D" id="1.10.530.10">
    <property type="match status" value="1"/>
</dbReference>
<keyword evidence="5" id="KW-0456">Lyase</keyword>
<organism evidence="5 6">
    <name type="scientific">Limimaricola soesokkakensis</name>
    <dbReference type="NCBI Taxonomy" id="1343159"/>
    <lineage>
        <taxon>Bacteria</taxon>
        <taxon>Pseudomonadati</taxon>
        <taxon>Pseudomonadota</taxon>
        <taxon>Alphaproteobacteria</taxon>
        <taxon>Rhodobacterales</taxon>
        <taxon>Paracoccaceae</taxon>
        <taxon>Limimaricola</taxon>
    </lineage>
</organism>
<dbReference type="Proteomes" id="UP000193495">
    <property type="component" value="Unassembled WGS sequence"/>
</dbReference>
<dbReference type="PANTHER" id="PTHR37423">
    <property type="entry name" value="SOLUBLE LYTIC MUREIN TRANSGLYCOSYLASE-RELATED"/>
    <property type="match status" value="1"/>
</dbReference>
<proteinExistence type="inferred from homology"/>